<feature type="compositionally biased region" description="Low complexity" evidence="6">
    <location>
        <begin position="505"/>
        <end position="531"/>
    </location>
</feature>
<accession>A0ABD3MSA4</accession>
<comment type="caution">
    <text evidence="9">The sequence shown here is derived from an EMBL/GenBank/DDBJ whole genome shotgun (WGS) entry which is preliminary data.</text>
</comment>
<dbReference type="Proteomes" id="UP001530400">
    <property type="component" value="Unassembled WGS sequence"/>
</dbReference>
<dbReference type="PANTHER" id="PTHR23303:SF15">
    <property type="entry name" value="COLOSSIN-A"/>
    <property type="match status" value="1"/>
</dbReference>
<feature type="disulfide bond" evidence="5">
    <location>
        <begin position="101"/>
        <end position="115"/>
    </location>
</feature>
<dbReference type="Pfam" id="PF17210">
    <property type="entry name" value="SdrD_B"/>
    <property type="match status" value="3"/>
</dbReference>
<keyword evidence="5" id="KW-1015">Disulfide bond</keyword>
<feature type="signal peptide" evidence="7">
    <location>
        <begin position="1"/>
        <end position="21"/>
    </location>
</feature>
<dbReference type="SUPFAM" id="SSF57016">
    <property type="entry name" value="Plant lectins/antimicrobial peptides"/>
    <property type="match status" value="1"/>
</dbReference>
<comment type="caution">
    <text evidence="5">Lacks conserved residue(s) required for the propagation of feature annotation.</text>
</comment>
<dbReference type="InterPro" id="IPR001002">
    <property type="entry name" value="Chitin-bd_1"/>
</dbReference>
<feature type="compositionally biased region" description="Polar residues" evidence="6">
    <location>
        <begin position="365"/>
        <end position="376"/>
    </location>
</feature>
<evidence type="ECO:0000256" key="7">
    <source>
        <dbReference type="SAM" id="SignalP"/>
    </source>
</evidence>
<protein>
    <recommendedName>
        <fullName evidence="8">Chitin-binding type-1 domain-containing protein</fullName>
    </recommendedName>
</protein>
<feature type="compositionally biased region" description="Polar residues" evidence="6">
    <location>
        <begin position="633"/>
        <end position="663"/>
    </location>
</feature>
<keyword evidence="10" id="KW-1185">Reference proteome</keyword>
<gene>
    <name evidence="9" type="ORF">ACHAWO_002288</name>
</gene>
<feature type="domain" description="Chitin-binding type-1" evidence="8">
    <location>
        <begin position="79"/>
        <end position="126"/>
    </location>
</feature>
<evidence type="ECO:0000313" key="9">
    <source>
        <dbReference type="EMBL" id="KAL3766850.1"/>
    </source>
</evidence>
<feature type="compositionally biased region" description="Polar residues" evidence="6">
    <location>
        <begin position="593"/>
        <end position="623"/>
    </location>
</feature>
<keyword evidence="3 5" id="KW-0147">Chitin-binding</keyword>
<proteinExistence type="predicted"/>
<feature type="compositionally biased region" description="Low complexity" evidence="6">
    <location>
        <begin position="401"/>
        <end position="427"/>
    </location>
</feature>
<keyword evidence="2" id="KW-0964">Secreted</keyword>
<dbReference type="PROSITE" id="PS50941">
    <property type="entry name" value="CHIT_BIND_I_2"/>
    <property type="match status" value="1"/>
</dbReference>
<name>A0ABD3MSA4_9STRA</name>
<organism evidence="9 10">
    <name type="scientific">Cyclotella atomus</name>
    <dbReference type="NCBI Taxonomy" id="382360"/>
    <lineage>
        <taxon>Eukaryota</taxon>
        <taxon>Sar</taxon>
        <taxon>Stramenopiles</taxon>
        <taxon>Ochrophyta</taxon>
        <taxon>Bacillariophyta</taxon>
        <taxon>Coscinodiscophyceae</taxon>
        <taxon>Thalassiosirophycidae</taxon>
        <taxon>Stephanodiscales</taxon>
        <taxon>Stephanodiscaceae</taxon>
        <taxon>Cyclotella</taxon>
    </lineage>
</organism>
<feature type="compositionally biased region" description="Polar residues" evidence="6">
    <location>
        <begin position="384"/>
        <end position="395"/>
    </location>
</feature>
<feature type="compositionally biased region" description="Low complexity" evidence="6">
    <location>
        <begin position="453"/>
        <end position="479"/>
    </location>
</feature>
<feature type="compositionally biased region" description="Polar residues" evidence="6">
    <location>
        <begin position="346"/>
        <end position="357"/>
    </location>
</feature>
<evidence type="ECO:0000313" key="10">
    <source>
        <dbReference type="Proteomes" id="UP001530400"/>
    </source>
</evidence>
<reference evidence="9 10" key="1">
    <citation type="submission" date="2024-10" db="EMBL/GenBank/DDBJ databases">
        <title>Updated reference genomes for cyclostephanoid diatoms.</title>
        <authorList>
            <person name="Roberts W.R."/>
            <person name="Alverson A.J."/>
        </authorList>
    </citation>
    <scope>NUCLEOTIDE SEQUENCE [LARGE SCALE GENOMIC DNA]</scope>
    <source>
        <strain evidence="9 10">AJA010-31</strain>
    </source>
</reference>
<dbReference type="SMART" id="SM00270">
    <property type="entry name" value="ChtBD1"/>
    <property type="match status" value="2"/>
</dbReference>
<sequence>MKLSTWIAHVAMTSTVFSANAASPNCGWQTIDLDPNSPTFNPTGSTCDNRKCCSKDGFCTSSNADCAAGCQSDFGACSGPDCGVAAAGDSSQNVCDSATECCSPEGFCGTDEKSCGIGCQYGICRHIPHWIDNNPPPSIPEYSASVCMANAYNHFHEHGDKHPVCTAKDVHSFTAMLVGDSNPTSCKKGDTISVEYIARFTANSANGRYDIAMYTAQDALCNGDTPSPNDGNCANNGASCTVTVLGDADIANDWRIKYDDKKGGRDSCADIETSGTFTFVPRQMNIPCEGKYEDGQWSDKVHLQACLSWRQPGGDINCDKYGAFPGTTSKCTCEFIELDINIIQPTAAPTSNPTSKPTMKPTHKFTANPTKAPSKQPTKRPTAIPTNKPTANPTKAPSKMPTKVPTKRPTATPTKKPTANPTKAPSKQPTKRPTAAPTRKPTANPTKAPSKMPTKVPTKRPTATPTKKPTANPTKAPSKQPTKRPTAAPTRKPTANPTKAPSKMPTKVPTKRPTATPTKKPTANPTKAPSKQPTKRPTAAPTRKPTANPTKAPSKMPTKVPTKRPTAAPTKKPTAQPTKVPTKRPTAAPTKKPTANPTKAPSKQPTKAPTRSPSKMPTAQPTKAPSRHPTKAPSKQPTKSPTKNPTAKPSKSPTASPTVSSELGNRVWNDLNANGVQDVGEPGIPNVRVSLLNRGGAVVSTTATDSNGYYRFRGLVPDEYSVLFALPSGYKFTKSVDLLGDFQLDVVHSIDGSFQLKDVTSDANVETGITNAVELQTGEINLSLDAGVYIPAKIEGLAWHDLNANGIQDTQEPALSDVLIVLYNDDDEQIATVVTDLSGNYLFQDLLPDTYYAEIQVPTDYYLSPVGRGTPKLDSDFDPNSRKNSPVTLKSGDESQRFFDAGLYMLASVGDWVWLDLNADGIQDSDEPGFPYPIVINLYDYLDKKLLSTFTTDETGTYVFENLVPGQYELEFVLEEGDVLSLPFKGNDIALDSNVDPNTSKALVTLISGEINVDVDAGIIADAPYYPEWTFDIQVCTNDGFDPEWMSNNEGRIYLYRNKEECCQNHFWWRMTQCMANEQYKFYRNGEMCDVKIDFDFWQGEATWDRTTLFDTKDECCANLFYYDFSGCMERSPVDFKFEFCLDLASVVPPTDCQTADIYANVIEGVMNMRLGDDSDANITRVGDVSLGKIAGGAGSTTCGGSLDGQDFINDSTGRPPDLSNPAASTTVCGAISTRSYNCTQDDCLLSKYNSLVNDMTNYVNDGTMTSNLQARATTRLPPVPELKLSSSIPGSFSTSNLLLPATISSNLGESKYFKDNQSCGTKTAFASWETPYDTLQDCCVANFNWNLESCCADGGGCDGIDVSGAHQPTPELFYPTWMSGSLCDKKSALSFNSWDTSYTTLKQCCLANFDWGTKYAECCATAGLGGCV</sequence>
<dbReference type="InterPro" id="IPR013783">
    <property type="entry name" value="Ig-like_fold"/>
</dbReference>
<dbReference type="Gene3D" id="3.30.60.10">
    <property type="entry name" value="Endochitinase-like"/>
    <property type="match status" value="1"/>
</dbReference>
<evidence type="ECO:0000256" key="4">
    <source>
        <dbReference type="ARBA" id="ARBA00022729"/>
    </source>
</evidence>
<evidence type="ECO:0000256" key="1">
    <source>
        <dbReference type="ARBA" id="ARBA00004613"/>
    </source>
</evidence>
<comment type="subcellular location">
    <subcellularLocation>
        <location evidence="1">Secreted</location>
    </subcellularLocation>
</comment>
<evidence type="ECO:0000256" key="6">
    <source>
        <dbReference type="SAM" id="MobiDB-lite"/>
    </source>
</evidence>
<keyword evidence="4 7" id="KW-0732">Signal</keyword>
<dbReference type="InterPro" id="IPR036861">
    <property type="entry name" value="Endochitinase-like_sf"/>
</dbReference>
<dbReference type="GO" id="GO:0008061">
    <property type="term" value="F:chitin binding"/>
    <property type="evidence" value="ECO:0007669"/>
    <property type="project" value="UniProtKB-UniRule"/>
</dbReference>
<evidence type="ECO:0000256" key="3">
    <source>
        <dbReference type="ARBA" id="ARBA00022669"/>
    </source>
</evidence>
<evidence type="ECO:0000256" key="5">
    <source>
        <dbReference type="PROSITE-ProRule" id="PRU00261"/>
    </source>
</evidence>
<dbReference type="InterPro" id="IPR033764">
    <property type="entry name" value="Sdr_B"/>
</dbReference>
<dbReference type="PANTHER" id="PTHR23303">
    <property type="entry name" value="CARBOXYPEPTIDASE REGULATORY REGION-CONTAINING"/>
    <property type="match status" value="1"/>
</dbReference>
<evidence type="ECO:0000259" key="8">
    <source>
        <dbReference type="PROSITE" id="PS50941"/>
    </source>
</evidence>
<dbReference type="GO" id="GO:0005576">
    <property type="term" value="C:extracellular region"/>
    <property type="evidence" value="ECO:0007669"/>
    <property type="project" value="UniProtKB-SubCell"/>
</dbReference>
<dbReference type="EMBL" id="JALLPJ020001378">
    <property type="protein sequence ID" value="KAL3766850.1"/>
    <property type="molecule type" value="Genomic_DNA"/>
</dbReference>
<dbReference type="Gene3D" id="2.60.40.10">
    <property type="entry name" value="Immunoglobulins"/>
    <property type="match status" value="3"/>
</dbReference>
<dbReference type="InterPro" id="IPR051417">
    <property type="entry name" value="SDr/BOS_complex"/>
</dbReference>
<dbReference type="SUPFAM" id="SSF117074">
    <property type="entry name" value="Hypothetical protein PA1324"/>
    <property type="match status" value="3"/>
</dbReference>
<feature type="region of interest" description="Disordered" evidence="6">
    <location>
        <begin position="346"/>
        <end position="663"/>
    </location>
</feature>
<evidence type="ECO:0000256" key="2">
    <source>
        <dbReference type="ARBA" id="ARBA00022525"/>
    </source>
</evidence>
<feature type="chain" id="PRO_5044826259" description="Chitin-binding type-1 domain-containing protein" evidence="7">
    <location>
        <begin position="22"/>
        <end position="1429"/>
    </location>
</feature>